<dbReference type="EMBL" id="NBTZ01000053">
    <property type="protein sequence ID" value="OTP75079.1"/>
    <property type="molecule type" value="Genomic_DNA"/>
</dbReference>
<dbReference type="Gene3D" id="1.10.10.10">
    <property type="entry name" value="Winged helix-like DNA-binding domain superfamily/Winged helix DNA-binding domain"/>
    <property type="match status" value="1"/>
</dbReference>
<gene>
    <name evidence="1" type="ORF">PAMC26577_13955</name>
</gene>
<accession>A0A242MUG3</accession>
<reference evidence="1 2" key="1">
    <citation type="submission" date="2017-03" db="EMBL/GenBank/DDBJ databases">
        <title>Genome analysis of strain PAMC 26577.</title>
        <authorList>
            <person name="Oh H.-M."/>
            <person name="Yang J.-A."/>
        </authorList>
    </citation>
    <scope>NUCLEOTIDE SEQUENCE [LARGE SCALE GENOMIC DNA]</scope>
    <source>
        <strain evidence="1 2">PAMC 26577</strain>
    </source>
</reference>
<dbReference type="AlphaFoldDB" id="A0A242MUG3"/>
<evidence type="ECO:0000313" key="1">
    <source>
        <dbReference type="EMBL" id="OTP75079.1"/>
    </source>
</evidence>
<dbReference type="InterPro" id="IPR036388">
    <property type="entry name" value="WH-like_DNA-bd_sf"/>
</dbReference>
<organism evidence="1 2">
    <name type="scientific">Caballeronia sordidicola</name>
    <name type="common">Burkholderia sordidicola</name>
    <dbReference type="NCBI Taxonomy" id="196367"/>
    <lineage>
        <taxon>Bacteria</taxon>
        <taxon>Pseudomonadati</taxon>
        <taxon>Pseudomonadota</taxon>
        <taxon>Betaproteobacteria</taxon>
        <taxon>Burkholderiales</taxon>
        <taxon>Burkholderiaceae</taxon>
        <taxon>Caballeronia</taxon>
    </lineage>
</organism>
<sequence>MAKGLVDAVSSDAKGIREVKLSSEGEKKIDAVLPAWRAAQKQACELLGTDAARALRDASGNIWSAPI</sequence>
<dbReference type="Proteomes" id="UP000195221">
    <property type="component" value="Unassembled WGS sequence"/>
</dbReference>
<proteinExistence type="predicted"/>
<evidence type="ECO:0000313" key="2">
    <source>
        <dbReference type="Proteomes" id="UP000195221"/>
    </source>
</evidence>
<protein>
    <submittedName>
        <fullName evidence="1">Uncharacterized protein</fullName>
    </submittedName>
</protein>
<comment type="caution">
    <text evidence="1">The sequence shown here is derived from an EMBL/GenBank/DDBJ whole genome shotgun (WGS) entry which is preliminary data.</text>
</comment>
<name>A0A242MUG3_CABSO</name>